<gene>
    <name evidence="1" type="ORF">LJ757_16070</name>
</gene>
<dbReference type="AlphaFoldDB" id="A0A9X1SDL1"/>
<name>A0A9X1SDL1_9MICC</name>
<comment type="caution">
    <text evidence="1">The sequence shown here is derived from an EMBL/GenBank/DDBJ whole genome shotgun (WGS) entry which is preliminary data.</text>
</comment>
<evidence type="ECO:0000313" key="2">
    <source>
        <dbReference type="Proteomes" id="UP001139158"/>
    </source>
</evidence>
<dbReference type="Proteomes" id="UP001139158">
    <property type="component" value="Unassembled WGS sequence"/>
</dbReference>
<evidence type="ECO:0000313" key="1">
    <source>
        <dbReference type="EMBL" id="MCC3299308.1"/>
    </source>
</evidence>
<organism evidence="1 2">
    <name type="scientific">Arthrobacter caoxuetaonis</name>
    <dbReference type="NCBI Taxonomy" id="2886935"/>
    <lineage>
        <taxon>Bacteria</taxon>
        <taxon>Bacillati</taxon>
        <taxon>Actinomycetota</taxon>
        <taxon>Actinomycetes</taxon>
        <taxon>Micrococcales</taxon>
        <taxon>Micrococcaceae</taxon>
        <taxon>Arthrobacter</taxon>
    </lineage>
</organism>
<dbReference type="RefSeq" id="WP_227897295.1">
    <property type="nucleotide sequence ID" value="NZ_CP099467.1"/>
</dbReference>
<sequence>MSTILMDQAAEHSPVVDELDRLVSFLECIEKKTSRELRSARLASAALRIQYTAPSIREIVISGAGTEHTEIISALSDAGQNVPVQDLEAAAGIIAALPKKDFIHPAGTRVVIAEASAWWPGQ</sequence>
<keyword evidence="2" id="KW-1185">Reference proteome</keyword>
<protein>
    <submittedName>
        <fullName evidence="1">Uncharacterized protein</fullName>
    </submittedName>
</protein>
<accession>A0A9X1SDL1</accession>
<reference evidence="1" key="1">
    <citation type="submission" date="2021-10" db="EMBL/GenBank/DDBJ databases">
        <title>Novel species in genus Arthrobacter.</title>
        <authorList>
            <person name="Liu Y."/>
        </authorList>
    </citation>
    <scope>NUCLEOTIDE SEQUENCE</scope>
    <source>
        <strain evidence="1">Zg-Y453</strain>
    </source>
</reference>
<dbReference type="EMBL" id="JAJFZV010000018">
    <property type="protein sequence ID" value="MCC3299308.1"/>
    <property type="molecule type" value="Genomic_DNA"/>
</dbReference>
<proteinExistence type="predicted"/>